<keyword evidence="3" id="KW-1185">Reference proteome</keyword>
<evidence type="ECO:0000256" key="1">
    <source>
        <dbReference type="SAM" id="SignalP"/>
    </source>
</evidence>
<reference evidence="2 3" key="1">
    <citation type="submission" date="2012-08" db="EMBL/GenBank/DDBJ databases">
        <authorList>
            <person name="Gan P.H.P."/>
            <person name="Ikeda K."/>
            <person name="Irieda H."/>
            <person name="Narusaka M."/>
            <person name="O'Connell R.J."/>
            <person name="Narusaka Y."/>
            <person name="Takano Y."/>
            <person name="Kubo Y."/>
            <person name="Shirasu K."/>
        </authorList>
    </citation>
    <scope>NUCLEOTIDE SEQUENCE [LARGE SCALE GENOMIC DNA]</scope>
    <source>
        <strain evidence="2 3">Nara gc5</strain>
    </source>
</reference>
<reference evidence="2 3" key="2">
    <citation type="submission" date="2020-04" db="EMBL/GenBank/DDBJ databases">
        <title>Genome sequencing and assembly of multiple isolates from the Colletotrichum gloeosporioides species complex.</title>
        <authorList>
            <person name="Gan P."/>
            <person name="Shirasu K."/>
        </authorList>
    </citation>
    <scope>NUCLEOTIDE SEQUENCE [LARGE SCALE GENOMIC DNA]</scope>
    <source>
        <strain evidence="2 3">Nara gc5</strain>
    </source>
</reference>
<dbReference type="RefSeq" id="XP_066009237.1">
    <property type="nucleotide sequence ID" value="XM_066151387.1"/>
</dbReference>
<dbReference type="GeneID" id="90979772"/>
<protein>
    <recommendedName>
        <fullName evidence="4">Secreted protein</fullName>
    </recommendedName>
</protein>
<organism evidence="2 3">
    <name type="scientific">Colletotrichum fructicola (strain Nara gc5)</name>
    <name type="common">Anthracnose fungus</name>
    <name type="synonym">Colletotrichum gloeosporioides (strain Nara gc5)</name>
    <dbReference type="NCBI Taxonomy" id="1213859"/>
    <lineage>
        <taxon>Eukaryota</taxon>
        <taxon>Fungi</taxon>
        <taxon>Dikarya</taxon>
        <taxon>Ascomycota</taxon>
        <taxon>Pezizomycotina</taxon>
        <taxon>Sordariomycetes</taxon>
        <taxon>Hypocreomycetidae</taxon>
        <taxon>Glomerellales</taxon>
        <taxon>Glomerellaceae</taxon>
        <taxon>Colletotrichum</taxon>
        <taxon>Colletotrichum gloeosporioides species complex</taxon>
    </lineage>
</organism>
<evidence type="ECO:0000313" key="2">
    <source>
        <dbReference type="EMBL" id="KAF4487470.1"/>
    </source>
</evidence>
<keyword evidence="1" id="KW-0732">Signal</keyword>
<dbReference type="InParanoid" id="A0A7J6JDS3"/>
<dbReference type="Proteomes" id="UP000011096">
    <property type="component" value="Unassembled WGS sequence"/>
</dbReference>
<feature type="chain" id="PRO_5029494233" description="Secreted protein" evidence="1">
    <location>
        <begin position="21"/>
        <end position="105"/>
    </location>
</feature>
<evidence type="ECO:0000313" key="3">
    <source>
        <dbReference type="Proteomes" id="UP000011096"/>
    </source>
</evidence>
<proteinExistence type="predicted"/>
<feature type="signal peptide" evidence="1">
    <location>
        <begin position="1"/>
        <end position="20"/>
    </location>
</feature>
<dbReference type="AlphaFoldDB" id="A0A7J6JDS3"/>
<accession>A0A7J6JDS3</accession>
<evidence type="ECO:0008006" key="4">
    <source>
        <dbReference type="Google" id="ProtNLM"/>
    </source>
</evidence>
<comment type="caution">
    <text evidence="2">The sequence shown here is derived from an EMBL/GenBank/DDBJ whole genome shotgun (WGS) entry which is preliminary data.</text>
</comment>
<dbReference type="EMBL" id="ANPB02000003">
    <property type="protein sequence ID" value="KAF4487470.1"/>
    <property type="molecule type" value="Genomic_DNA"/>
</dbReference>
<name>A0A7J6JDS3_COLFN</name>
<sequence length="105" mass="11243">MMISAPLLLVVASFLREAYLGRSYATAASQPDLTSMRTNGIPEFEDVEVHAADGPESFQMGGPALETSTGCSATEWTSSSLVLTASFQQPEATTRQRRCTLNPNA</sequence>
<gene>
    <name evidence="2" type="ORF">CGGC5_v005045</name>
</gene>